<dbReference type="InterPro" id="IPR011922">
    <property type="entry name" value="Cell_div_FtsL"/>
</dbReference>
<dbReference type="Proteomes" id="UP000294802">
    <property type="component" value="Unassembled WGS sequence"/>
</dbReference>
<comment type="caution">
    <text evidence="9">The sequence shown here is derived from an EMBL/GenBank/DDBJ whole genome shotgun (WGS) entry which is preliminary data.</text>
</comment>
<keyword evidence="3 7" id="KW-0812">Transmembrane</keyword>
<keyword evidence="5 7" id="KW-0472">Membrane</keyword>
<keyword evidence="2 7" id="KW-0132">Cell division</keyword>
<keyword evidence="4 7" id="KW-1133">Transmembrane helix</keyword>
<feature type="transmembrane region" description="Helical" evidence="7">
    <location>
        <begin position="40"/>
        <end position="59"/>
    </location>
</feature>
<evidence type="ECO:0000256" key="3">
    <source>
        <dbReference type="ARBA" id="ARBA00022692"/>
    </source>
</evidence>
<evidence type="ECO:0000256" key="5">
    <source>
        <dbReference type="ARBA" id="ARBA00023136"/>
    </source>
</evidence>
<keyword evidence="6 7" id="KW-0131">Cell cycle</keyword>
<dbReference type="RefSeq" id="WP_133444359.1">
    <property type="nucleotide sequence ID" value="NZ_SCWB01000015.1"/>
</dbReference>
<evidence type="ECO:0000256" key="1">
    <source>
        <dbReference type="ARBA" id="ARBA00022475"/>
    </source>
</evidence>
<keyword evidence="1 7" id="KW-1003">Cell membrane</keyword>
<evidence type="ECO:0000256" key="2">
    <source>
        <dbReference type="ARBA" id="ARBA00022618"/>
    </source>
</evidence>
<name>A0A4R6BT11_9STAP</name>
<evidence type="ECO:0000256" key="6">
    <source>
        <dbReference type="ARBA" id="ARBA00023306"/>
    </source>
</evidence>
<reference evidence="9 10" key="1">
    <citation type="submission" date="2019-01" db="EMBL/GenBank/DDBJ databases">
        <title>Draft genome sequences of the type strains of six Macrococcus species.</title>
        <authorList>
            <person name="Mazhar S."/>
            <person name="Altermann E."/>
            <person name="Hill C."/>
            <person name="Mcauliffe O."/>
        </authorList>
    </citation>
    <scope>NUCLEOTIDE SEQUENCE [LARGE SCALE GENOMIC DNA]</scope>
    <source>
        <strain evidence="9 10">CCM4815</strain>
    </source>
</reference>
<comment type="function">
    <text evidence="7">Essential cell division protein.</text>
</comment>
<evidence type="ECO:0000313" key="10">
    <source>
        <dbReference type="Proteomes" id="UP000294802"/>
    </source>
</evidence>
<keyword evidence="10" id="KW-1185">Reference proteome</keyword>
<dbReference type="GO" id="GO:0005886">
    <property type="term" value="C:plasma membrane"/>
    <property type="evidence" value="ECO:0007669"/>
    <property type="project" value="UniProtKB-SubCell"/>
</dbReference>
<gene>
    <name evidence="7 9" type="primary">ftsL</name>
    <name evidence="9" type="ORF">ERX29_09025</name>
</gene>
<dbReference type="AlphaFoldDB" id="A0A4R6BT11"/>
<proteinExistence type="inferred from homology"/>
<dbReference type="EMBL" id="SCWB01000015">
    <property type="protein sequence ID" value="TDM07349.1"/>
    <property type="molecule type" value="Genomic_DNA"/>
</dbReference>
<comment type="similarity">
    <text evidence="7">Belongs to the FtsL family.</text>
</comment>
<dbReference type="OrthoDB" id="14664at2"/>
<accession>A0A4R6BT11</accession>
<evidence type="ECO:0000256" key="8">
    <source>
        <dbReference type="NCBIfam" id="TIGR02209"/>
    </source>
</evidence>
<protein>
    <recommendedName>
        <fullName evidence="7 8">Cell division protein FtsL</fullName>
    </recommendedName>
</protein>
<dbReference type="HAMAP" id="MF_00910">
    <property type="entry name" value="FtsL"/>
    <property type="match status" value="1"/>
</dbReference>
<dbReference type="GO" id="GO:0032153">
    <property type="term" value="C:cell division site"/>
    <property type="evidence" value="ECO:0007669"/>
    <property type="project" value="UniProtKB-UniRule"/>
</dbReference>
<organism evidence="9 10">
    <name type="scientific">Macrococcus lamae</name>
    <dbReference type="NCBI Taxonomy" id="198484"/>
    <lineage>
        <taxon>Bacteria</taxon>
        <taxon>Bacillati</taxon>
        <taxon>Bacillota</taxon>
        <taxon>Bacilli</taxon>
        <taxon>Bacillales</taxon>
        <taxon>Staphylococcaceae</taxon>
        <taxon>Macrococcus</taxon>
    </lineage>
</organism>
<evidence type="ECO:0000313" key="9">
    <source>
        <dbReference type="EMBL" id="TDM07349.1"/>
    </source>
</evidence>
<dbReference type="GO" id="GO:0043093">
    <property type="term" value="P:FtsZ-dependent cytokinesis"/>
    <property type="evidence" value="ECO:0007669"/>
    <property type="project" value="UniProtKB-UniRule"/>
</dbReference>
<comment type="subcellular location">
    <subcellularLocation>
        <location evidence="7">Cell membrane</location>
        <topology evidence="7">Single-pass type II membrane protein</topology>
    </subcellularLocation>
    <text evidence="7">Localizes to the division septum where it forms a ring structure.</text>
</comment>
<sequence length="125" mass="13950">MAAEYIGNHTYDTAYETYDTSSTKVTTKTHVVSLSKVEKMVYLTLVALIALVSVYMLSLKYGAYDMNVKIAETDSKIIHQQSINGELNSESMKQSSYERIYSKAKAYGLSLNNDNVKVVQKDGSN</sequence>
<dbReference type="NCBIfam" id="TIGR02209">
    <property type="entry name" value="ftsL_broad"/>
    <property type="match status" value="1"/>
</dbReference>
<evidence type="ECO:0000256" key="4">
    <source>
        <dbReference type="ARBA" id="ARBA00022989"/>
    </source>
</evidence>
<evidence type="ECO:0000256" key="7">
    <source>
        <dbReference type="HAMAP-Rule" id="MF_00910"/>
    </source>
</evidence>